<evidence type="ECO:0000256" key="1">
    <source>
        <dbReference type="SAM" id="MobiDB-lite"/>
    </source>
</evidence>
<feature type="compositionally biased region" description="Low complexity" evidence="1">
    <location>
        <begin position="1"/>
        <end position="15"/>
    </location>
</feature>
<dbReference type="AlphaFoldDB" id="A0ABD0NSB4"/>
<gene>
    <name evidence="2" type="ORF">M9458_040556</name>
</gene>
<dbReference type="Proteomes" id="UP001529510">
    <property type="component" value="Unassembled WGS sequence"/>
</dbReference>
<organism evidence="2 3">
    <name type="scientific">Cirrhinus mrigala</name>
    <name type="common">Mrigala</name>
    <dbReference type="NCBI Taxonomy" id="683832"/>
    <lineage>
        <taxon>Eukaryota</taxon>
        <taxon>Metazoa</taxon>
        <taxon>Chordata</taxon>
        <taxon>Craniata</taxon>
        <taxon>Vertebrata</taxon>
        <taxon>Euteleostomi</taxon>
        <taxon>Actinopterygii</taxon>
        <taxon>Neopterygii</taxon>
        <taxon>Teleostei</taxon>
        <taxon>Ostariophysi</taxon>
        <taxon>Cypriniformes</taxon>
        <taxon>Cyprinidae</taxon>
        <taxon>Labeoninae</taxon>
        <taxon>Labeonini</taxon>
        <taxon>Cirrhinus</taxon>
    </lineage>
</organism>
<evidence type="ECO:0000313" key="2">
    <source>
        <dbReference type="EMBL" id="KAL0164803.1"/>
    </source>
</evidence>
<evidence type="ECO:0000313" key="3">
    <source>
        <dbReference type="Proteomes" id="UP001529510"/>
    </source>
</evidence>
<sequence length="50" mass="4945">RNTSIGSASTGIASIPEPSEESDQTTVPPTAPGVCAAVPEHPSTPDRAAS</sequence>
<feature type="non-terminal residue" evidence="2">
    <location>
        <position position="50"/>
    </location>
</feature>
<protein>
    <submittedName>
        <fullName evidence="2">Uncharacterized protein</fullName>
    </submittedName>
</protein>
<proteinExistence type="predicted"/>
<keyword evidence="3" id="KW-1185">Reference proteome</keyword>
<feature type="region of interest" description="Disordered" evidence="1">
    <location>
        <begin position="1"/>
        <end position="50"/>
    </location>
</feature>
<comment type="caution">
    <text evidence="2">The sequence shown here is derived from an EMBL/GenBank/DDBJ whole genome shotgun (WGS) entry which is preliminary data.</text>
</comment>
<reference evidence="2 3" key="1">
    <citation type="submission" date="2024-05" db="EMBL/GenBank/DDBJ databases">
        <title>Genome sequencing and assembly of Indian major carp, Cirrhinus mrigala (Hamilton, 1822).</title>
        <authorList>
            <person name="Mohindra V."/>
            <person name="Chowdhury L.M."/>
            <person name="Lal K."/>
            <person name="Jena J.K."/>
        </authorList>
    </citation>
    <scope>NUCLEOTIDE SEQUENCE [LARGE SCALE GENOMIC DNA]</scope>
    <source>
        <strain evidence="2">CM1030</strain>
        <tissue evidence="2">Blood</tissue>
    </source>
</reference>
<accession>A0ABD0NSB4</accession>
<name>A0ABD0NSB4_CIRMR</name>
<feature type="non-terminal residue" evidence="2">
    <location>
        <position position="1"/>
    </location>
</feature>
<dbReference type="EMBL" id="JAMKFB020000020">
    <property type="protein sequence ID" value="KAL0164803.1"/>
    <property type="molecule type" value="Genomic_DNA"/>
</dbReference>